<reference evidence="2" key="1">
    <citation type="journal article" date="2022" name="bioRxiv">
        <title>Sequencing and chromosome-scale assembly of the giantPleurodeles waltlgenome.</title>
        <authorList>
            <person name="Brown T."/>
            <person name="Elewa A."/>
            <person name="Iarovenko S."/>
            <person name="Subramanian E."/>
            <person name="Araus A.J."/>
            <person name="Petzold A."/>
            <person name="Susuki M."/>
            <person name="Suzuki K.-i.T."/>
            <person name="Hayashi T."/>
            <person name="Toyoda A."/>
            <person name="Oliveira C."/>
            <person name="Osipova E."/>
            <person name="Leigh N.D."/>
            <person name="Simon A."/>
            <person name="Yun M.H."/>
        </authorList>
    </citation>
    <scope>NUCLEOTIDE SEQUENCE</scope>
    <source>
        <strain evidence="2">20211129_DDA</strain>
        <tissue evidence="2">Liver</tissue>
    </source>
</reference>
<evidence type="ECO:0000313" key="3">
    <source>
        <dbReference type="Proteomes" id="UP001066276"/>
    </source>
</evidence>
<keyword evidence="3" id="KW-1185">Reference proteome</keyword>
<accession>A0AAV7TYW5</accession>
<sequence length="97" mass="11098">MVQVKLRQRQMKEDFYTTKKKHITPRAKEQNDSYNTINSDEEAIEDTGGIPGKQNLAIQTEEEQELHQQLALIDVTAKRKEPVDGNPRGNSRNSDFG</sequence>
<protein>
    <submittedName>
        <fullName evidence="2">Uncharacterized protein</fullName>
    </submittedName>
</protein>
<feature type="region of interest" description="Disordered" evidence="1">
    <location>
        <begin position="74"/>
        <end position="97"/>
    </location>
</feature>
<evidence type="ECO:0000256" key="1">
    <source>
        <dbReference type="SAM" id="MobiDB-lite"/>
    </source>
</evidence>
<feature type="compositionally biased region" description="Polar residues" evidence="1">
    <location>
        <begin position="88"/>
        <end position="97"/>
    </location>
</feature>
<evidence type="ECO:0000313" key="2">
    <source>
        <dbReference type="EMBL" id="KAJ1181014.1"/>
    </source>
</evidence>
<dbReference type="EMBL" id="JANPWB010000006">
    <property type="protein sequence ID" value="KAJ1181014.1"/>
    <property type="molecule type" value="Genomic_DNA"/>
</dbReference>
<name>A0AAV7TYW5_PLEWA</name>
<dbReference type="AlphaFoldDB" id="A0AAV7TYW5"/>
<dbReference type="Proteomes" id="UP001066276">
    <property type="component" value="Chromosome 3_2"/>
</dbReference>
<proteinExistence type="predicted"/>
<organism evidence="2 3">
    <name type="scientific">Pleurodeles waltl</name>
    <name type="common">Iberian ribbed newt</name>
    <dbReference type="NCBI Taxonomy" id="8319"/>
    <lineage>
        <taxon>Eukaryota</taxon>
        <taxon>Metazoa</taxon>
        <taxon>Chordata</taxon>
        <taxon>Craniata</taxon>
        <taxon>Vertebrata</taxon>
        <taxon>Euteleostomi</taxon>
        <taxon>Amphibia</taxon>
        <taxon>Batrachia</taxon>
        <taxon>Caudata</taxon>
        <taxon>Salamandroidea</taxon>
        <taxon>Salamandridae</taxon>
        <taxon>Pleurodelinae</taxon>
        <taxon>Pleurodeles</taxon>
    </lineage>
</organism>
<gene>
    <name evidence="2" type="ORF">NDU88_006225</name>
</gene>
<comment type="caution">
    <text evidence="2">The sequence shown here is derived from an EMBL/GenBank/DDBJ whole genome shotgun (WGS) entry which is preliminary data.</text>
</comment>